<keyword evidence="7" id="KW-1185">Reference proteome</keyword>
<gene>
    <name evidence="6" type="ORF">SAMN02583745_02266</name>
</gene>
<dbReference type="PANTHER" id="PTHR43212:SF3">
    <property type="entry name" value="QUERCETIN 2,3-DIOXYGENASE"/>
    <property type="match status" value="1"/>
</dbReference>
<dbReference type="Pfam" id="PF17954">
    <property type="entry name" value="Pirin_C_2"/>
    <property type="match status" value="1"/>
</dbReference>
<evidence type="ECO:0000259" key="4">
    <source>
        <dbReference type="Pfam" id="PF02678"/>
    </source>
</evidence>
<evidence type="ECO:0000313" key="6">
    <source>
        <dbReference type="EMBL" id="SET40555.1"/>
    </source>
</evidence>
<evidence type="ECO:0000313" key="7">
    <source>
        <dbReference type="Proteomes" id="UP000242642"/>
    </source>
</evidence>
<organism evidence="6 7">
    <name type="scientific">Thorsellia anophelis DSM 18579</name>
    <dbReference type="NCBI Taxonomy" id="1123402"/>
    <lineage>
        <taxon>Bacteria</taxon>
        <taxon>Pseudomonadati</taxon>
        <taxon>Pseudomonadota</taxon>
        <taxon>Gammaproteobacteria</taxon>
        <taxon>Enterobacterales</taxon>
        <taxon>Thorselliaceae</taxon>
        <taxon>Thorsellia</taxon>
    </lineage>
</organism>
<evidence type="ECO:0000256" key="1">
    <source>
        <dbReference type="ARBA" id="ARBA00008416"/>
    </source>
</evidence>
<dbReference type="Proteomes" id="UP000242642">
    <property type="component" value="Unassembled WGS sequence"/>
</dbReference>
<dbReference type="InterPro" id="IPR003829">
    <property type="entry name" value="Pirin_N_dom"/>
</dbReference>
<dbReference type="PANTHER" id="PTHR43212">
    <property type="entry name" value="QUERCETIN 2,3-DIOXYGENASE"/>
    <property type="match status" value="1"/>
</dbReference>
<dbReference type="PIRSF" id="PIRSF006232">
    <property type="entry name" value="Pirin"/>
    <property type="match status" value="1"/>
</dbReference>
<comment type="cofactor">
    <cofactor evidence="2">
        <name>Fe cation</name>
        <dbReference type="ChEBI" id="CHEBI:24875"/>
    </cofactor>
    <text evidence="2">Binds 1 Fe cation per subunit.</text>
</comment>
<feature type="binding site" evidence="2">
    <location>
        <position position="57"/>
    </location>
    <ligand>
        <name>Fe cation</name>
        <dbReference type="ChEBI" id="CHEBI:24875"/>
    </ligand>
</feature>
<evidence type="ECO:0000259" key="5">
    <source>
        <dbReference type="Pfam" id="PF17954"/>
    </source>
</evidence>
<protein>
    <recommendedName>
        <fullName evidence="8">Pirin N-terminal domain-containing protein</fullName>
    </recommendedName>
</protein>
<dbReference type="Pfam" id="PF02678">
    <property type="entry name" value="Pirin"/>
    <property type="match status" value="1"/>
</dbReference>
<feature type="domain" description="Quercetin 2,3-dioxygenase C-terminal cupin" evidence="5">
    <location>
        <begin position="143"/>
        <end position="228"/>
    </location>
</feature>
<dbReference type="Gene3D" id="2.60.120.10">
    <property type="entry name" value="Jelly Rolls"/>
    <property type="match status" value="2"/>
</dbReference>
<dbReference type="OrthoDB" id="9780903at2"/>
<dbReference type="GO" id="GO:0046872">
    <property type="term" value="F:metal ion binding"/>
    <property type="evidence" value="ECO:0007669"/>
    <property type="project" value="UniProtKB-KW"/>
</dbReference>
<dbReference type="InterPro" id="IPR041602">
    <property type="entry name" value="Quercetinase_C"/>
</dbReference>
<dbReference type="AlphaFoldDB" id="A0A1I0E804"/>
<name>A0A1I0E804_9GAMM</name>
<evidence type="ECO:0000256" key="2">
    <source>
        <dbReference type="PIRSR" id="PIRSR006232-1"/>
    </source>
</evidence>
<evidence type="ECO:0000256" key="3">
    <source>
        <dbReference type="RuleBase" id="RU003457"/>
    </source>
</evidence>
<dbReference type="SUPFAM" id="SSF51182">
    <property type="entry name" value="RmlC-like cupins"/>
    <property type="match status" value="1"/>
</dbReference>
<dbReference type="RefSeq" id="WP_093321131.1">
    <property type="nucleotide sequence ID" value="NZ_FOHV01000023.1"/>
</dbReference>
<feature type="binding site" evidence="2">
    <location>
        <position position="59"/>
    </location>
    <ligand>
        <name>Fe cation</name>
        <dbReference type="ChEBI" id="CHEBI:24875"/>
    </ligand>
</feature>
<keyword evidence="2" id="KW-0408">Iron</keyword>
<evidence type="ECO:0008006" key="8">
    <source>
        <dbReference type="Google" id="ProtNLM"/>
    </source>
</evidence>
<dbReference type="CDD" id="cd02910">
    <property type="entry name" value="cupin_Yhhw_N"/>
    <property type="match status" value="1"/>
</dbReference>
<feature type="domain" description="Pirin N-terminal" evidence="4">
    <location>
        <begin position="10"/>
        <end position="119"/>
    </location>
</feature>
<comment type="similarity">
    <text evidence="1 3">Belongs to the pirin family.</text>
</comment>
<dbReference type="EMBL" id="FOHV01000023">
    <property type="protein sequence ID" value="SET40555.1"/>
    <property type="molecule type" value="Genomic_DNA"/>
</dbReference>
<dbReference type="InterPro" id="IPR011051">
    <property type="entry name" value="RmlC_Cupin_sf"/>
</dbReference>
<dbReference type="InterPro" id="IPR014710">
    <property type="entry name" value="RmlC-like_jellyroll"/>
</dbReference>
<dbReference type="InterPro" id="IPR012093">
    <property type="entry name" value="Pirin"/>
</dbReference>
<accession>A0A1I0E804</accession>
<feature type="binding site" evidence="2">
    <location>
        <position position="103"/>
    </location>
    <ligand>
        <name>Fe cation</name>
        <dbReference type="ChEBI" id="CHEBI:24875"/>
    </ligand>
</feature>
<reference evidence="7" key="1">
    <citation type="submission" date="2016-10" db="EMBL/GenBank/DDBJ databases">
        <authorList>
            <person name="Varghese N."/>
            <person name="Submissions S."/>
        </authorList>
    </citation>
    <scope>NUCLEOTIDE SEQUENCE [LARGE SCALE GENOMIC DNA]</scope>
    <source>
        <strain evidence="7">DSM 18579</strain>
    </source>
</reference>
<sequence length="231" mass="26301">MISIRRSQDRGKSDLGWLQSYFSFSFADYYDSRHMNFSALRVINEDFIAPDSGFGMHPHKNMEILTYILSGSITHEDSMGNQRTLSAGEFQIMSAGTGIYHSEFNASKTDPLHMYQIWVMPNQMNITPRYDERFLPKSIGKQLILAPTPTENAFIINQDMTLTRQIEVANTKETIEITDNRALYIQVVSGKIRGNTIEAQAGDALLVDKEYLLTIEFLVESEILIFNLPSN</sequence>
<keyword evidence="2" id="KW-0479">Metal-binding</keyword>
<feature type="binding site" evidence="2">
    <location>
        <position position="101"/>
    </location>
    <ligand>
        <name>Fe cation</name>
        <dbReference type="ChEBI" id="CHEBI:24875"/>
    </ligand>
</feature>
<proteinExistence type="inferred from homology"/>